<protein>
    <submittedName>
        <fullName evidence="1">Uncharacterized protein</fullName>
    </submittedName>
</protein>
<organism evidence="1 2">
    <name type="scientific">Rosa chinensis</name>
    <name type="common">China rose</name>
    <dbReference type="NCBI Taxonomy" id="74649"/>
    <lineage>
        <taxon>Eukaryota</taxon>
        <taxon>Viridiplantae</taxon>
        <taxon>Streptophyta</taxon>
        <taxon>Embryophyta</taxon>
        <taxon>Tracheophyta</taxon>
        <taxon>Spermatophyta</taxon>
        <taxon>Magnoliopsida</taxon>
        <taxon>eudicotyledons</taxon>
        <taxon>Gunneridae</taxon>
        <taxon>Pentapetalae</taxon>
        <taxon>rosids</taxon>
        <taxon>fabids</taxon>
        <taxon>Rosales</taxon>
        <taxon>Rosaceae</taxon>
        <taxon>Rosoideae</taxon>
        <taxon>Rosoideae incertae sedis</taxon>
        <taxon>Rosa</taxon>
    </lineage>
</organism>
<name>A0A2P6PIQ0_ROSCH</name>
<comment type="caution">
    <text evidence="1">The sequence shown here is derived from an EMBL/GenBank/DDBJ whole genome shotgun (WGS) entry which is preliminary data.</text>
</comment>
<dbReference type="Gramene" id="PRQ21798">
    <property type="protein sequence ID" value="PRQ21798"/>
    <property type="gene ID" value="RchiOBHm_Chr7g0243231"/>
</dbReference>
<reference evidence="1 2" key="1">
    <citation type="journal article" date="2018" name="Nat. Genet.">
        <title>The Rosa genome provides new insights in the design of modern roses.</title>
        <authorList>
            <person name="Bendahmane M."/>
        </authorList>
    </citation>
    <scope>NUCLEOTIDE SEQUENCE [LARGE SCALE GENOMIC DNA]</scope>
    <source>
        <strain evidence="2">cv. Old Blush</strain>
    </source>
</reference>
<accession>A0A2P6PIQ0</accession>
<evidence type="ECO:0000313" key="2">
    <source>
        <dbReference type="Proteomes" id="UP000238479"/>
    </source>
</evidence>
<dbReference type="AlphaFoldDB" id="A0A2P6PIQ0"/>
<keyword evidence="2" id="KW-1185">Reference proteome</keyword>
<gene>
    <name evidence="1" type="ORF">RchiOBHm_Chr7g0243231</name>
</gene>
<dbReference type="Proteomes" id="UP000238479">
    <property type="component" value="Chromosome 7"/>
</dbReference>
<dbReference type="EMBL" id="PDCK01000045">
    <property type="protein sequence ID" value="PRQ21798.1"/>
    <property type="molecule type" value="Genomic_DNA"/>
</dbReference>
<sequence length="81" mass="8976">MIVLAHFLLGCDGGSTWQRPLKVYKRRGKEGSKAQALIWHSVGDDGIFLSLGMLGLFGPSCSRVVLASLYIEAFVVFYFHI</sequence>
<proteinExistence type="predicted"/>
<evidence type="ECO:0000313" key="1">
    <source>
        <dbReference type="EMBL" id="PRQ21798.1"/>
    </source>
</evidence>